<dbReference type="EMBL" id="FMXC01000047">
    <property type="protein sequence ID" value="SDA69921.1"/>
    <property type="molecule type" value="Genomic_DNA"/>
</dbReference>
<protein>
    <submittedName>
        <fullName evidence="2">Uncharacterized protein</fullName>
    </submittedName>
</protein>
<comment type="caution">
    <text evidence="2">The sequence shown here is derived from an EMBL/GenBank/DDBJ whole genome shotgun (WGS) entry which is preliminary data.</text>
</comment>
<organism evidence="2 3">
    <name type="scientific">Lactobacillus kefiranofaciens</name>
    <dbReference type="NCBI Taxonomy" id="267818"/>
    <lineage>
        <taxon>Bacteria</taxon>
        <taxon>Bacillati</taxon>
        <taxon>Bacillota</taxon>
        <taxon>Bacilli</taxon>
        <taxon>Lactobacillales</taxon>
        <taxon>Lactobacillaceae</taxon>
        <taxon>Lactobacillus</taxon>
    </lineage>
</organism>
<proteinExistence type="predicted"/>
<evidence type="ECO:0000313" key="2">
    <source>
        <dbReference type="EMBL" id="SDA69921.1"/>
    </source>
</evidence>
<accession>A0ABY0MEG3</accession>
<dbReference type="Proteomes" id="UP000181860">
    <property type="component" value="Unassembled WGS sequence"/>
</dbReference>
<reference evidence="2 3" key="1">
    <citation type="submission" date="2016-10" db="EMBL/GenBank/DDBJ databases">
        <authorList>
            <person name="Varghese N."/>
            <person name="Submissions S."/>
        </authorList>
    </citation>
    <scope>NUCLEOTIDE SEQUENCE [LARGE SCALE GENOMIC DNA]</scope>
    <source>
        <strain evidence="2 3">ATCC 43761</strain>
    </source>
</reference>
<feature type="transmembrane region" description="Helical" evidence="1">
    <location>
        <begin position="16"/>
        <end position="35"/>
    </location>
</feature>
<name>A0ABY0MEG3_9LACO</name>
<keyword evidence="1" id="KW-0812">Transmembrane</keyword>
<keyword evidence="1" id="KW-1133">Transmembrane helix</keyword>
<feature type="transmembrane region" description="Helical" evidence="1">
    <location>
        <begin position="41"/>
        <end position="59"/>
    </location>
</feature>
<feature type="transmembrane region" description="Helical" evidence="1">
    <location>
        <begin position="71"/>
        <end position="92"/>
    </location>
</feature>
<sequence length="93" mass="10631">MKHTLRGTIMKLNKQSLWIIGTLILSAITGIFFYLNGHSTSSTTIGIILAGLTLYFLFQTGQLYKKIWIKILVYLLDAIWIMMVLLLISLFVH</sequence>
<keyword evidence="3" id="KW-1185">Reference proteome</keyword>
<evidence type="ECO:0000313" key="3">
    <source>
        <dbReference type="Proteomes" id="UP000181860"/>
    </source>
</evidence>
<evidence type="ECO:0000256" key="1">
    <source>
        <dbReference type="SAM" id="Phobius"/>
    </source>
</evidence>
<keyword evidence="1" id="KW-0472">Membrane</keyword>
<gene>
    <name evidence="2" type="ORF">SAMN02983011_02250</name>
</gene>